<reference evidence="1 2" key="1">
    <citation type="journal article" date="2006" name="PLoS Genet.">
        <title>Who ate whom? Adaptive Helicobacter genomic changes that accompanied a host jump from early humans to large felines.</title>
        <authorList>
            <person name="Eppinger M."/>
            <person name="Baar C."/>
            <person name="Linz B."/>
            <person name="Raddatz G."/>
            <person name="Lanz C."/>
            <person name="Keller H."/>
            <person name="Morelli G."/>
            <person name="Gressmann H."/>
            <person name="Achtman M."/>
            <person name="Schuster S.C."/>
        </authorList>
    </citation>
    <scope>NUCLEOTIDE SEQUENCE [LARGE SCALE GENOMIC DNA]</scope>
    <source>
        <strain evidence="1 2">Sheeba</strain>
    </source>
</reference>
<dbReference type="KEGG" id="hac:Hac_0922"/>
<proteinExistence type="predicted"/>
<name>Q17XC7_HELAH</name>
<sequence>MSSDFKNIFIGADNNKRTSPNLSDNEKNHINTISLSSIIDASLLALRNTRKLEPTTFSKISVNPNRSLSAQLNEYDRKKSALKYRENYGMKNFNITSGKVNQSLINAMRIYKIKPTLKMTLSGAMNNPNLKAFDELTEKEKYSITAPF</sequence>
<dbReference type="GeneID" id="91961835"/>
<dbReference type="STRING" id="382638.Hac_0922"/>
<dbReference type="Proteomes" id="UP000000775">
    <property type="component" value="Chromosome"/>
</dbReference>
<protein>
    <submittedName>
        <fullName evidence="1">Uncharacterized protein</fullName>
    </submittedName>
</protein>
<dbReference type="HOGENOM" id="CLU_1756305_0_0_7"/>
<dbReference type="EMBL" id="AM260522">
    <property type="protein sequence ID" value="CAJ99699.1"/>
    <property type="molecule type" value="Genomic_DNA"/>
</dbReference>
<evidence type="ECO:0000313" key="1">
    <source>
        <dbReference type="EMBL" id="CAJ99699.1"/>
    </source>
</evidence>
<keyword evidence="2" id="KW-1185">Reference proteome</keyword>
<accession>Q17XC7</accession>
<gene>
    <name evidence="1" type="ordered locus">Hac_0922</name>
</gene>
<evidence type="ECO:0000313" key="2">
    <source>
        <dbReference type="Proteomes" id="UP000000775"/>
    </source>
</evidence>
<organism evidence="1 2">
    <name type="scientific">Helicobacter acinonychis (strain Sheeba)</name>
    <dbReference type="NCBI Taxonomy" id="382638"/>
    <lineage>
        <taxon>Bacteria</taxon>
        <taxon>Pseudomonadati</taxon>
        <taxon>Campylobacterota</taxon>
        <taxon>Epsilonproteobacteria</taxon>
        <taxon>Campylobacterales</taxon>
        <taxon>Helicobacteraceae</taxon>
        <taxon>Helicobacter</taxon>
    </lineage>
</organism>
<dbReference type="AlphaFoldDB" id="Q17XC7"/>
<dbReference type="RefSeq" id="WP_011577810.1">
    <property type="nucleotide sequence ID" value="NC_008229.1"/>
</dbReference>